<keyword evidence="1" id="KW-0343">GTPase activation</keyword>
<dbReference type="PROSITE" id="PS50018">
    <property type="entry name" value="RAS_GTPASE_ACTIV_2"/>
    <property type="match status" value="1"/>
</dbReference>
<dbReference type="SMART" id="SM00323">
    <property type="entry name" value="RasGAP"/>
    <property type="match status" value="1"/>
</dbReference>
<comment type="caution">
    <text evidence="4">The sequence shown here is derived from an EMBL/GenBank/DDBJ whole genome shotgun (WGS) entry which is preliminary data.</text>
</comment>
<proteinExistence type="predicted"/>
<evidence type="ECO:0000259" key="2">
    <source>
        <dbReference type="PROSITE" id="PS50003"/>
    </source>
</evidence>
<reference evidence="4" key="1">
    <citation type="submission" date="2022-10" db="EMBL/GenBank/DDBJ databases">
        <title>Novel sulphate-reducing endosymbionts in the free-living metamonad Anaeramoeba.</title>
        <authorList>
            <person name="Jerlstrom-Hultqvist J."/>
            <person name="Cepicka I."/>
            <person name="Gallot-Lavallee L."/>
            <person name="Salas-Leiva D."/>
            <person name="Curtis B.A."/>
            <person name="Zahonova K."/>
            <person name="Pipaliya S."/>
            <person name="Dacks J."/>
            <person name="Roger A.J."/>
        </authorList>
    </citation>
    <scope>NUCLEOTIDE SEQUENCE</scope>
    <source>
        <strain evidence="4">BMAN</strain>
    </source>
</reference>
<dbReference type="PANTHER" id="PTHR10194">
    <property type="entry name" value="RAS GTPASE-ACTIVATING PROTEINS"/>
    <property type="match status" value="1"/>
</dbReference>
<dbReference type="InterPro" id="IPR008936">
    <property type="entry name" value="Rho_GTPase_activation_prot"/>
</dbReference>
<evidence type="ECO:0000256" key="1">
    <source>
        <dbReference type="ARBA" id="ARBA00022468"/>
    </source>
</evidence>
<dbReference type="PANTHER" id="PTHR10194:SF60">
    <property type="entry name" value="RAS GTPASE-ACTIVATING PROTEIN RASKOL"/>
    <property type="match status" value="1"/>
</dbReference>
<evidence type="ECO:0000259" key="3">
    <source>
        <dbReference type="PROSITE" id="PS50018"/>
    </source>
</evidence>
<dbReference type="InterPro" id="IPR001936">
    <property type="entry name" value="RasGAP_dom"/>
</dbReference>
<evidence type="ECO:0000313" key="5">
    <source>
        <dbReference type="Proteomes" id="UP001149090"/>
    </source>
</evidence>
<dbReference type="Gene3D" id="2.30.29.30">
    <property type="entry name" value="Pleckstrin-homology domain (PH domain)/Phosphotyrosine-binding domain (PTB)"/>
    <property type="match status" value="1"/>
</dbReference>
<dbReference type="EMBL" id="JAPDFW010000089">
    <property type="protein sequence ID" value="KAJ5071341.1"/>
    <property type="molecule type" value="Genomic_DNA"/>
</dbReference>
<keyword evidence="5" id="KW-1185">Reference proteome</keyword>
<name>A0A9Q0LEQ5_ANAIG</name>
<dbReference type="GO" id="GO:0005096">
    <property type="term" value="F:GTPase activator activity"/>
    <property type="evidence" value="ECO:0007669"/>
    <property type="project" value="UniProtKB-KW"/>
</dbReference>
<dbReference type="PROSITE" id="PS50003">
    <property type="entry name" value="PH_DOMAIN"/>
    <property type="match status" value="1"/>
</dbReference>
<gene>
    <name evidence="4" type="ORF">M0811_10403</name>
</gene>
<feature type="domain" description="PH" evidence="2">
    <location>
        <begin position="988"/>
        <end position="1097"/>
    </location>
</feature>
<feature type="domain" description="Ras-GAP" evidence="3">
    <location>
        <begin position="646"/>
        <end position="838"/>
    </location>
</feature>
<dbReference type="InterPro" id="IPR001849">
    <property type="entry name" value="PH_domain"/>
</dbReference>
<organism evidence="4 5">
    <name type="scientific">Anaeramoeba ignava</name>
    <name type="common">Anaerobic marine amoeba</name>
    <dbReference type="NCBI Taxonomy" id="1746090"/>
    <lineage>
        <taxon>Eukaryota</taxon>
        <taxon>Metamonada</taxon>
        <taxon>Anaeramoebidae</taxon>
        <taxon>Anaeramoeba</taxon>
    </lineage>
</organism>
<dbReference type="CDD" id="cd00821">
    <property type="entry name" value="PH"/>
    <property type="match status" value="1"/>
</dbReference>
<accession>A0A9Q0LEQ5</accession>
<dbReference type="AlphaFoldDB" id="A0A9Q0LEQ5"/>
<dbReference type="Pfam" id="PF00169">
    <property type="entry name" value="PH"/>
    <property type="match status" value="1"/>
</dbReference>
<dbReference type="InterPro" id="IPR011993">
    <property type="entry name" value="PH-like_dom_sf"/>
</dbReference>
<dbReference type="InterPro" id="IPR039360">
    <property type="entry name" value="Ras_GTPase"/>
</dbReference>
<dbReference type="Proteomes" id="UP001149090">
    <property type="component" value="Unassembled WGS sequence"/>
</dbReference>
<evidence type="ECO:0000313" key="4">
    <source>
        <dbReference type="EMBL" id="KAJ5071341.1"/>
    </source>
</evidence>
<dbReference type="SMART" id="SM00233">
    <property type="entry name" value="PH"/>
    <property type="match status" value="1"/>
</dbReference>
<protein>
    <submittedName>
        <fullName evidence="4">Ras gtpase-activating protein</fullName>
    </submittedName>
</protein>
<dbReference type="Gene3D" id="1.10.418.10">
    <property type="entry name" value="Calponin-like domain"/>
    <property type="match status" value="1"/>
</dbReference>
<dbReference type="CDD" id="cd04519">
    <property type="entry name" value="RasGAP"/>
    <property type="match status" value="1"/>
</dbReference>
<dbReference type="SUPFAM" id="SSF50729">
    <property type="entry name" value="PH domain-like"/>
    <property type="match status" value="1"/>
</dbReference>
<dbReference type="SUPFAM" id="SSF47576">
    <property type="entry name" value="Calponin-homology domain, CH-domain"/>
    <property type="match status" value="1"/>
</dbReference>
<sequence length="1099" mass="128586">MKEFNQNNTSPLIFHKEMLLNWANEQLSRKSYQPIQDVKELKDGSSLLHLFSIISQIQENDILKGDKSKNEILIEYLKAVNYQFYLCSPDDIEKGFEEEILAFLTGLYLWYNQKKKIQMKSTKATPKSRIKRMAFEEKANTQKHFHNYLTESKTNYMHRPPRKGSLGGEENYRLIKTPTKLVHNQRAQTTAMGIPFYSEYEYGPSPIGIGNDSFPFSETEFTPSRVYKTNTFLSNKPFSIHNLPRRELFFENQQPYSFEPFRVEIPSEINDLINKEKQLNDETQQFINSVIKKTTMLMKIKTKLKRNVAEKIEAKNKEKAKRDFKNIYPKMHFGNKVEYLVTFKKTVTQKQMKELLNFSTNLNGLISHFSRFESQLKFVFSLFSDIFPKITEDLQKLSILESQVGQAKQKKRVDEIIIHSYCSQVFDLFEKYDVDCENIFSKLLEFMRSKEISRNPEFLLHSTDFLFSLIKSSDFFMHHRDDIEYGVHKIVFSLLFRSIFTSLLSNFIVNDICKTSENQKEKKYKKIWENILLHFPIEFRYSAVKSVFQRLQGIIPSDIQYEAEQILQKMEKKARGKCIQLIIYHIDSTLSEEFVANELDNKNSELQSNFNKCLDYGKQILGDFLELFDIEFVIYIVNFYEFSLNQSTEVAHALFHLFESMNMDFALTKMVVAQRVMLLTSPSSFYIIDSVSLEIVSLFVFFHGKDYLSQTFGGLITEICDDDEMEFEMNPYKAHNPAAISRNESNLRKYFHLFANAIFQNISLIPSNIRSLCSYLNDLLVQRFPDNACQVVGGLIIQNFICVSLENPQRFHLYDGDLKENTYQKLVILAKFLDHLSRGVTFRQSKKYLQKFNLDLIQRFPERINFVAAISKHIEEESDSLIEETLTKEQIVEIDALFSEIALVILTSLKLPVNFNSSLGEHFVRRIYYELEVLLRDLSIFNTQLSALEARSLESRLSSEQTKKITIKKQLSEQESAETKWDKIIHKPILLQGTAFISELSGKKRTSAKKRWLVLKQNLLAFFDANIITKHNLENCAPIKIIAITSDLRILTGRERLDKKKKNSFEIVLDQNKTFSISFTDYSLLINWLHLLKSIQKVY</sequence>
<dbReference type="InterPro" id="IPR036872">
    <property type="entry name" value="CH_dom_sf"/>
</dbReference>
<dbReference type="Pfam" id="PF00616">
    <property type="entry name" value="RasGAP"/>
    <property type="match status" value="1"/>
</dbReference>
<dbReference type="SUPFAM" id="SSF48350">
    <property type="entry name" value="GTPase activation domain, GAP"/>
    <property type="match status" value="1"/>
</dbReference>
<dbReference type="Gene3D" id="1.10.506.10">
    <property type="entry name" value="GTPase Activation - p120gap, domain 1"/>
    <property type="match status" value="1"/>
</dbReference>